<proteinExistence type="predicted"/>
<evidence type="ECO:0000313" key="1">
    <source>
        <dbReference type="EMBL" id="GIY13810.1"/>
    </source>
</evidence>
<accession>A0AAV4QX26</accession>
<dbReference type="Proteomes" id="UP001054945">
    <property type="component" value="Unassembled WGS sequence"/>
</dbReference>
<comment type="caution">
    <text evidence="1">The sequence shown here is derived from an EMBL/GenBank/DDBJ whole genome shotgun (WGS) entry which is preliminary data.</text>
</comment>
<reference evidence="1 2" key="1">
    <citation type="submission" date="2021-06" db="EMBL/GenBank/DDBJ databases">
        <title>Caerostris extrusa draft genome.</title>
        <authorList>
            <person name="Kono N."/>
            <person name="Arakawa K."/>
        </authorList>
    </citation>
    <scope>NUCLEOTIDE SEQUENCE [LARGE SCALE GENOMIC DNA]</scope>
</reference>
<protein>
    <submittedName>
        <fullName evidence="1">Uncharacterized protein</fullName>
    </submittedName>
</protein>
<gene>
    <name evidence="1" type="ORF">CEXT_117641</name>
</gene>
<name>A0AAV4QX26_CAEEX</name>
<evidence type="ECO:0000313" key="2">
    <source>
        <dbReference type="Proteomes" id="UP001054945"/>
    </source>
</evidence>
<sequence length="86" mass="9748">MARGLMVFLDQQNTRTNKLETKSFKSRSGFEETTLKDACGAVHSQPQKGMGVYSGLLNIQSGLMNLKFWFACLFCSEFSQFRNPSR</sequence>
<dbReference type="AlphaFoldDB" id="A0AAV4QX26"/>
<keyword evidence="2" id="KW-1185">Reference proteome</keyword>
<dbReference type="EMBL" id="BPLR01007003">
    <property type="protein sequence ID" value="GIY13810.1"/>
    <property type="molecule type" value="Genomic_DNA"/>
</dbReference>
<organism evidence="1 2">
    <name type="scientific">Caerostris extrusa</name>
    <name type="common">Bark spider</name>
    <name type="synonym">Caerostris bankana</name>
    <dbReference type="NCBI Taxonomy" id="172846"/>
    <lineage>
        <taxon>Eukaryota</taxon>
        <taxon>Metazoa</taxon>
        <taxon>Ecdysozoa</taxon>
        <taxon>Arthropoda</taxon>
        <taxon>Chelicerata</taxon>
        <taxon>Arachnida</taxon>
        <taxon>Araneae</taxon>
        <taxon>Araneomorphae</taxon>
        <taxon>Entelegynae</taxon>
        <taxon>Araneoidea</taxon>
        <taxon>Araneidae</taxon>
        <taxon>Caerostris</taxon>
    </lineage>
</organism>